<protein>
    <submittedName>
        <fullName evidence="1">Uncharacterized protein</fullName>
    </submittedName>
</protein>
<reference evidence="1" key="1">
    <citation type="submission" date="2021-05" db="EMBL/GenBank/DDBJ databases">
        <authorList>
            <person name="Alioto T."/>
            <person name="Alioto T."/>
            <person name="Gomez Garrido J."/>
        </authorList>
    </citation>
    <scope>NUCLEOTIDE SEQUENCE</scope>
</reference>
<proteinExistence type="predicted"/>
<dbReference type="EMBL" id="HBUF01040040">
    <property type="protein sequence ID" value="CAG6617829.1"/>
    <property type="molecule type" value="Transcribed_RNA"/>
</dbReference>
<name>A0A8D8LZG4_9HEMI</name>
<dbReference type="EMBL" id="HBUF01040042">
    <property type="protein sequence ID" value="CAG6617833.1"/>
    <property type="molecule type" value="Transcribed_RNA"/>
</dbReference>
<evidence type="ECO:0000313" key="1">
    <source>
        <dbReference type="EMBL" id="CAG6617833.1"/>
    </source>
</evidence>
<accession>A0A8D8LZG4</accession>
<organism evidence="1">
    <name type="scientific">Cacopsylla melanoneura</name>
    <dbReference type="NCBI Taxonomy" id="428564"/>
    <lineage>
        <taxon>Eukaryota</taxon>
        <taxon>Metazoa</taxon>
        <taxon>Ecdysozoa</taxon>
        <taxon>Arthropoda</taxon>
        <taxon>Hexapoda</taxon>
        <taxon>Insecta</taxon>
        <taxon>Pterygota</taxon>
        <taxon>Neoptera</taxon>
        <taxon>Paraneoptera</taxon>
        <taxon>Hemiptera</taxon>
        <taxon>Sternorrhyncha</taxon>
        <taxon>Psylloidea</taxon>
        <taxon>Psyllidae</taxon>
        <taxon>Psyllinae</taxon>
        <taxon>Cacopsylla</taxon>
    </lineage>
</organism>
<dbReference type="AlphaFoldDB" id="A0A8D8LZG4"/>
<sequence length="106" mass="12480">MDLRPPPNSPSLLTCRAVQLRRSLTQTVMINLWTRRRAKPILETRKSQMKSYSGSVVLWPSMIRVKMSAQCFSQTWTLQSVKIQFARLWRRPVSLKRCDWSKISKD</sequence>